<dbReference type="HOGENOM" id="CLU_2378369_0_0_1"/>
<dbReference type="EMBL" id="KB730030">
    <property type="protein sequence ID" value="ENH74661.1"/>
    <property type="molecule type" value="Genomic_DNA"/>
</dbReference>
<feature type="non-terminal residue" evidence="1">
    <location>
        <position position="1"/>
    </location>
</feature>
<evidence type="ECO:0000313" key="2">
    <source>
        <dbReference type="Proteomes" id="UP000016928"/>
    </source>
</evidence>
<sequence>TQKHLEELFLFTNTEEITLVLYGGKLSNSSNIEIHQTIADISITVKHLIEFFGNYFAIQKWPENRSRLTQNLVTYWNKPIDLTRRDIKEGRASFQ</sequence>
<proteinExistence type="predicted"/>
<organism evidence="1 2">
    <name type="scientific">Fusarium oxysporum f. sp. cubense (strain race 1)</name>
    <name type="common">Panama disease fungus</name>
    <dbReference type="NCBI Taxonomy" id="1229664"/>
    <lineage>
        <taxon>Eukaryota</taxon>
        <taxon>Fungi</taxon>
        <taxon>Dikarya</taxon>
        <taxon>Ascomycota</taxon>
        <taxon>Pezizomycotina</taxon>
        <taxon>Sordariomycetes</taxon>
        <taxon>Hypocreomycetidae</taxon>
        <taxon>Hypocreales</taxon>
        <taxon>Nectriaceae</taxon>
        <taxon>Fusarium</taxon>
        <taxon>Fusarium oxysporum species complex</taxon>
    </lineage>
</organism>
<dbReference type="VEuPathDB" id="FungiDB:FOC1_g10000742"/>
<dbReference type="AlphaFoldDB" id="N4V0Q7"/>
<accession>N4V0Q7</accession>
<dbReference type="OrthoDB" id="5152119at2759"/>
<name>N4V0Q7_FUSC1</name>
<reference evidence="2" key="1">
    <citation type="submission" date="2012-09" db="EMBL/GenBank/DDBJ databases">
        <title>Genome sequencing and comparative transcriptomics of race 1 and race 4 of banana pathogen: Fusarium oxysporum f. sp. cubense.</title>
        <authorList>
            <person name="Fang X."/>
            <person name="Huang J."/>
        </authorList>
    </citation>
    <scope>NUCLEOTIDE SEQUENCE [LARGE SCALE GENOMIC DNA]</scope>
    <source>
        <strain evidence="2">race 1</strain>
    </source>
</reference>
<dbReference type="Proteomes" id="UP000016928">
    <property type="component" value="Unassembled WGS sequence"/>
</dbReference>
<evidence type="ECO:0000313" key="1">
    <source>
        <dbReference type="EMBL" id="ENH74661.1"/>
    </source>
</evidence>
<protein>
    <submittedName>
        <fullName evidence="1">Uncharacterized protein</fullName>
    </submittedName>
</protein>
<reference evidence="2" key="2">
    <citation type="journal article" date="2014" name="PLoS ONE">
        <title>Genome and Transcriptome Analysis of the Fungal Pathogen Fusarium oxysporum f. sp. cubense Causing Banana Vascular Wilt Disease.</title>
        <authorList>
            <person name="Guo L."/>
            <person name="Han L."/>
            <person name="Yang L."/>
            <person name="Zeng H."/>
            <person name="Fan D."/>
            <person name="Zhu Y."/>
            <person name="Feng Y."/>
            <person name="Wang G."/>
            <person name="Peng C."/>
            <person name="Jiang X."/>
            <person name="Zhou D."/>
            <person name="Ni P."/>
            <person name="Liang C."/>
            <person name="Liu L."/>
            <person name="Wang J."/>
            <person name="Mao C."/>
            <person name="Fang X."/>
            <person name="Peng M."/>
            <person name="Huang J."/>
        </authorList>
    </citation>
    <scope>NUCLEOTIDE SEQUENCE [LARGE SCALE GENOMIC DNA]</scope>
    <source>
        <strain evidence="2">race 1</strain>
    </source>
</reference>
<gene>
    <name evidence="1" type="ORF">FOC1_g10000742</name>
</gene>